<gene>
    <name evidence="1" type="ORF">M513_10842</name>
</gene>
<accession>A0A085LTG9</accession>
<evidence type="ECO:0000313" key="1">
    <source>
        <dbReference type="EMBL" id="KFD48265.1"/>
    </source>
</evidence>
<sequence length="83" mass="9213">MASRDDTDGKKRGCIRNYNGGLFARWQGWNCRSPPCLMRRDSIHSSFANKQSDCAECLQPTSYTTVSAGSHRSQLNADKSAVN</sequence>
<name>A0A085LTG9_9BILA</name>
<dbReference type="Proteomes" id="UP000030764">
    <property type="component" value="Unassembled WGS sequence"/>
</dbReference>
<dbReference type="AlphaFoldDB" id="A0A085LTG9"/>
<dbReference type="EMBL" id="KL363298">
    <property type="protein sequence ID" value="KFD48265.1"/>
    <property type="molecule type" value="Genomic_DNA"/>
</dbReference>
<evidence type="ECO:0000313" key="2">
    <source>
        <dbReference type="Proteomes" id="UP000030764"/>
    </source>
</evidence>
<keyword evidence="2" id="KW-1185">Reference proteome</keyword>
<proteinExistence type="predicted"/>
<organism evidence="1 2">
    <name type="scientific">Trichuris suis</name>
    <name type="common">pig whipworm</name>
    <dbReference type="NCBI Taxonomy" id="68888"/>
    <lineage>
        <taxon>Eukaryota</taxon>
        <taxon>Metazoa</taxon>
        <taxon>Ecdysozoa</taxon>
        <taxon>Nematoda</taxon>
        <taxon>Enoplea</taxon>
        <taxon>Dorylaimia</taxon>
        <taxon>Trichinellida</taxon>
        <taxon>Trichuridae</taxon>
        <taxon>Trichuris</taxon>
    </lineage>
</organism>
<reference evidence="1 2" key="1">
    <citation type="journal article" date="2014" name="Nat. Genet.">
        <title>Genome and transcriptome of the porcine whipworm Trichuris suis.</title>
        <authorList>
            <person name="Jex A.R."/>
            <person name="Nejsum P."/>
            <person name="Schwarz E.M."/>
            <person name="Hu L."/>
            <person name="Young N.D."/>
            <person name="Hall R.S."/>
            <person name="Korhonen P.K."/>
            <person name="Liao S."/>
            <person name="Thamsborg S."/>
            <person name="Xia J."/>
            <person name="Xu P."/>
            <person name="Wang S."/>
            <person name="Scheerlinck J.P."/>
            <person name="Hofmann A."/>
            <person name="Sternberg P.W."/>
            <person name="Wang J."/>
            <person name="Gasser R.B."/>
        </authorList>
    </citation>
    <scope>NUCLEOTIDE SEQUENCE [LARGE SCALE GENOMIC DNA]</scope>
    <source>
        <strain evidence="1">DCEP-RM93M</strain>
    </source>
</reference>
<protein>
    <submittedName>
        <fullName evidence="1">Uncharacterized protein</fullName>
    </submittedName>
</protein>